<dbReference type="GO" id="GO:0046872">
    <property type="term" value="F:metal ion binding"/>
    <property type="evidence" value="ECO:0007669"/>
    <property type="project" value="UniProtKB-KW"/>
</dbReference>
<gene>
    <name evidence="9" type="ORF">A2Z21_07010</name>
</gene>
<keyword evidence="2" id="KW-1277">Toxin-antitoxin system</keyword>
<evidence type="ECO:0000259" key="8">
    <source>
        <dbReference type="Pfam" id="PF01850"/>
    </source>
</evidence>
<sequence length="116" mass="13087">MTPALLDTNILSAFLKGQPHVVAHMEQHLDTAGRPSISIITYYELLRGLKELGNLRKLTDFEDLISRLYVRLLTQRVMRIAADLYVELRRHGQPLEDADILIAATALAHDLVLVTD</sequence>
<keyword evidence="4" id="KW-0479">Metal-binding</keyword>
<evidence type="ECO:0000256" key="3">
    <source>
        <dbReference type="ARBA" id="ARBA00022722"/>
    </source>
</evidence>
<keyword evidence="5" id="KW-0378">Hydrolase</keyword>
<evidence type="ECO:0000256" key="1">
    <source>
        <dbReference type="ARBA" id="ARBA00001946"/>
    </source>
</evidence>
<dbReference type="Proteomes" id="UP000179157">
    <property type="component" value="Unassembled WGS sequence"/>
</dbReference>
<proteinExistence type="inferred from homology"/>
<name>A0A1F5UQH0_FRAXR</name>
<feature type="domain" description="PIN" evidence="8">
    <location>
        <begin position="5"/>
        <end position="115"/>
    </location>
</feature>
<dbReference type="InterPro" id="IPR029060">
    <property type="entry name" value="PIN-like_dom_sf"/>
</dbReference>
<dbReference type="PANTHER" id="PTHR33653">
    <property type="entry name" value="RIBONUCLEASE VAPC2"/>
    <property type="match status" value="1"/>
</dbReference>
<dbReference type="Pfam" id="PF01850">
    <property type="entry name" value="PIN"/>
    <property type="match status" value="1"/>
</dbReference>
<protein>
    <recommendedName>
        <fullName evidence="8">PIN domain-containing protein</fullName>
    </recommendedName>
</protein>
<dbReference type="Gene3D" id="3.40.50.1010">
    <property type="entry name" value="5'-nuclease"/>
    <property type="match status" value="1"/>
</dbReference>
<dbReference type="GO" id="GO:0004518">
    <property type="term" value="F:nuclease activity"/>
    <property type="evidence" value="ECO:0007669"/>
    <property type="project" value="UniProtKB-KW"/>
</dbReference>
<evidence type="ECO:0000313" key="10">
    <source>
        <dbReference type="Proteomes" id="UP000179157"/>
    </source>
</evidence>
<dbReference type="PANTHER" id="PTHR33653:SF1">
    <property type="entry name" value="RIBONUCLEASE VAPC2"/>
    <property type="match status" value="1"/>
</dbReference>
<dbReference type="EMBL" id="MFGX01000104">
    <property type="protein sequence ID" value="OGF53392.1"/>
    <property type="molecule type" value="Genomic_DNA"/>
</dbReference>
<evidence type="ECO:0000256" key="6">
    <source>
        <dbReference type="ARBA" id="ARBA00022842"/>
    </source>
</evidence>
<comment type="similarity">
    <text evidence="7">Belongs to the PINc/VapC protein family.</text>
</comment>
<keyword evidence="6" id="KW-0460">Magnesium</keyword>
<dbReference type="STRING" id="1817864.A2Z21_07010"/>
<reference evidence="9 10" key="1">
    <citation type="journal article" date="2016" name="Nat. Commun.">
        <title>Thousands of microbial genomes shed light on interconnected biogeochemical processes in an aquifer system.</title>
        <authorList>
            <person name="Anantharaman K."/>
            <person name="Brown C.T."/>
            <person name="Hug L.A."/>
            <person name="Sharon I."/>
            <person name="Castelle C.J."/>
            <person name="Probst A.J."/>
            <person name="Thomas B.C."/>
            <person name="Singh A."/>
            <person name="Wilkins M.J."/>
            <person name="Karaoz U."/>
            <person name="Brodie E.L."/>
            <person name="Williams K.H."/>
            <person name="Hubbard S.S."/>
            <person name="Banfield J.F."/>
        </authorList>
    </citation>
    <scope>NUCLEOTIDE SEQUENCE [LARGE SCALE GENOMIC DNA]</scope>
    <source>
        <strain evidence="10">RBG_16_55_9</strain>
    </source>
</reference>
<dbReference type="GO" id="GO:0016787">
    <property type="term" value="F:hydrolase activity"/>
    <property type="evidence" value="ECO:0007669"/>
    <property type="project" value="UniProtKB-KW"/>
</dbReference>
<evidence type="ECO:0000256" key="4">
    <source>
        <dbReference type="ARBA" id="ARBA00022723"/>
    </source>
</evidence>
<comment type="cofactor">
    <cofactor evidence="1">
        <name>Mg(2+)</name>
        <dbReference type="ChEBI" id="CHEBI:18420"/>
    </cofactor>
</comment>
<dbReference type="AlphaFoldDB" id="A0A1F5UQH0"/>
<accession>A0A1F5UQH0</accession>
<evidence type="ECO:0000256" key="7">
    <source>
        <dbReference type="ARBA" id="ARBA00038093"/>
    </source>
</evidence>
<keyword evidence="3" id="KW-0540">Nuclease</keyword>
<evidence type="ECO:0000313" key="9">
    <source>
        <dbReference type="EMBL" id="OGF53392.1"/>
    </source>
</evidence>
<organism evidence="9 10">
    <name type="scientific">Fraserbacteria sp. (strain RBG_16_55_9)</name>
    <dbReference type="NCBI Taxonomy" id="1817864"/>
    <lineage>
        <taxon>Bacteria</taxon>
        <taxon>Candidatus Fraseribacteriota</taxon>
    </lineage>
</organism>
<dbReference type="InterPro" id="IPR002716">
    <property type="entry name" value="PIN_dom"/>
</dbReference>
<evidence type="ECO:0000256" key="2">
    <source>
        <dbReference type="ARBA" id="ARBA00022649"/>
    </source>
</evidence>
<feature type="non-terminal residue" evidence="9">
    <location>
        <position position="116"/>
    </location>
</feature>
<comment type="caution">
    <text evidence="9">The sequence shown here is derived from an EMBL/GenBank/DDBJ whole genome shotgun (WGS) entry which is preliminary data.</text>
</comment>
<dbReference type="InterPro" id="IPR050556">
    <property type="entry name" value="Type_II_TA_system_RNase"/>
</dbReference>
<evidence type="ECO:0000256" key="5">
    <source>
        <dbReference type="ARBA" id="ARBA00022801"/>
    </source>
</evidence>
<dbReference type="SUPFAM" id="SSF88723">
    <property type="entry name" value="PIN domain-like"/>
    <property type="match status" value="1"/>
</dbReference>